<dbReference type="EMBL" id="MRUL01000005">
    <property type="protein sequence ID" value="OON40145.1"/>
    <property type="molecule type" value="Genomic_DNA"/>
</dbReference>
<proteinExistence type="predicted"/>
<dbReference type="RefSeq" id="WP_078002474.1">
    <property type="nucleotide sequence ID" value="NZ_MRUL01000005.1"/>
</dbReference>
<dbReference type="InterPro" id="IPR000868">
    <property type="entry name" value="Isochorismatase-like_dom"/>
</dbReference>
<evidence type="ECO:0000313" key="3">
    <source>
        <dbReference type="EMBL" id="OON40145.1"/>
    </source>
</evidence>
<dbReference type="AlphaFoldDB" id="A0A1S8YMR6"/>
<reference evidence="3 4" key="1">
    <citation type="submission" date="2016-12" db="EMBL/GenBank/DDBJ databases">
        <title>Izhakiella australiana sp. nov. of genus Izhakiella isolated from Australian desert.</title>
        <authorList>
            <person name="Ji M."/>
        </authorList>
    </citation>
    <scope>NUCLEOTIDE SEQUENCE [LARGE SCALE GENOMIC DNA]</scope>
    <source>
        <strain evidence="3 4">D4N98</strain>
    </source>
</reference>
<feature type="domain" description="Isochorismatase-like" evidence="2">
    <location>
        <begin position="6"/>
        <end position="136"/>
    </location>
</feature>
<protein>
    <submittedName>
        <fullName evidence="3">Isochorismatase</fullName>
    </submittedName>
</protein>
<dbReference type="SUPFAM" id="SSF52499">
    <property type="entry name" value="Isochorismatase-like hydrolases"/>
    <property type="match status" value="1"/>
</dbReference>
<dbReference type="Pfam" id="PF00857">
    <property type="entry name" value="Isochorismatase"/>
    <property type="match status" value="1"/>
</dbReference>
<dbReference type="Gene3D" id="3.40.50.850">
    <property type="entry name" value="Isochorismatase-like"/>
    <property type="match status" value="1"/>
</dbReference>
<dbReference type="GO" id="GO:0016787">
    <property type="term" value="F:hydrolase activity"/>
    <property type="evidence" value="ECO:0007669"/>
    <property type="project" value="UniProtKB-KW"/>
</dbReference>
<organism evidence="3 4">
    <name type="scientific">Izhakiella australiensis</name>
    <dbReference type="NCBI Taxonomy" id="1926881"/>
    <lineage>
        <taxon>Bacteria</taxon>
        <taxon>Pseudomonadati</taxon>
        <taxon>Pseudomonadota</taxon>
        <taxon>Gammaproteobacteria</taxon>
        <taxon>Enterobacterales</taxon>
        <taxon>Erwiniaceae</taxon>
        <taxon>Izhakiella</taxon>
    </lineage>
</organism>
<dbReference type="PANTHER" id="PTHR43540:SF14">
    <property type="entry name" value="ISOCHORISMATASE"/>
    <property type="match status" value="1"/>
</dbReference>
<comment type="caution">
    <text evidence="3">The sequence shown here is derived from an EMBL/GenBank/DDBJ whole genome shotgun (WGS) entry which is preliminary data.</text>
</comment>
<dbReference type="OrthoDB" id="5294192at2"/>
<keyword evidence="1" id="KW-0378">Hydrolase</keyword>
<accession>A0A1S8YMR6</accession>
<sequence>MTTAKVLLVIDMQNGVFSEPLFDPAGRIASVNQLIDATDKVVFIQHTDGWMKEGSEAWKLLDELHQPAGAHYLNKTACDAFFATELTTLLQDLAASPVTLCGCMTDYCIDATIKNGASQGVNLLIAGDAHTTVDSPFASAQQLIAHHNQVWANLTVPGVEIQVKTSGEILQLWRDDAN</sequence>
<evidence type="ECO:0000259" key="2">
    <source>
        <dbReference type="Pfam" id="PF00857"/>
    </source>
</evidence>
<evidence type="ECO:0000256" key="1">
    <source>
        <dbReference type="ARBA" id="ARBA00022801"/>
    </source>
</evidence>
<gene>
    <name evidence="3" type="ORF">BTJ39_09620</name>
</gene>
<dbReference type="InterPro" id="IPR050272">
    <property type="entry name" value="Isochorismatase-like_hydrls"/>
</dbReference>
<dbReference type="PANTHER" id="PTHR43540">
    <property type="entry name" value="PEROXYUREIDOACRYLATE/UREIDOACRYLATE AMIDOHYDROLASE-RELATED"/>
    <property type="match status" value="1"/>
</dbReference>
<evidence type="ECO:0000313" key="4">
    <source>
        <dbReference type="Proteomes" id="UP000190667"/>
    </source>
</evidence>
<dbReference type="STRING" id="1926881.BTJ39_09620"/>
<dbReference type="InterPro" id="IPR036380">
    <property type="entry name" value="Isochorismatase-like_sf"/>
</dbReference>
<dbReference type="Proteomes" id="UP000190667">
    <property type="component" value="Unassembled WGS sequence"/>
</dbReference>
<name>A0A1S8YMR6_9GAMM</name>
<keyword evidence="4" id="KW-1185">Reference proteome</keyword>